<protein>
    <submittedName>
        <fullName evidence="1">Uncharacterized protein</fullName>
    </submittedName>
</protein>
<name>A0A6G0VJQ3_APHCR</name>
<organism evidence="1 2">
    <name type="scientific">Aphis craccivora</name>
    <name type="common">Cowpea aphid</name>
    <dbReference type="NCBI Taxonomy" id="307492"/>
    <lineage>
        <taxon>Eukaryota</taxon>
        <taxon>Metazoa</taxon>
        <taxon>Ecdysozoa</taxon>
        <taxon>Arthropoda</taxon>
        <taxon>Hexapoda</taxon>
        <taxon>Insecta</taxon>
        <taxon>Pterygota</taxon>
        <taxon>Neoptera</taxon>
        <taxon>Paraneoptera</taxon>
        <taxon>Hemiptera</taxon>
        <taxon>Sternorrhyncha</taxon>
        <taxon>Aphidomorpha</taxon>
        <taxon>Aphidoidea</taxon>
        <taxon>Aphididae</taxon>
        <taxon>Aphidini</taxon>
        <taxon>Aphis</taxon>
        <taxon>Aphis</taxon>
    </lineage>
</organism>
<reference evidence="1 2" key="1">
    <citation type="submission" date="2019-08" db="EMBL/GenBank/DDBJ databases">
        <title>Whole genome of Aphis craccivora.</title>
        <authorList>
            <person name="Voronova N.V."/>
            <person name="Shulinski R.S."/>
            <person name="Bandarenka Y.V."/>
            <person name="Zhorov D.G."/>
            <person name="Warner D."/>
        </authorList>
    </citation>
    <scope>NUCLEOTIDE SEQUENCE [LARGE SCALE GENOMIC DNA]</scope>
    <source>
        <strain evidence="1">180601</strain>
        <tissue evidence="1">Whole Body</tissue>
    </source>
</reference>
<gene>
    <name evidence="1" type="ORF">FWK35_00030571</name>
</gene>
<comment type="caution">
    <text evidence="1">The sequence shown here is derived from an EMBL/GenBank/DDBJ whole genome shotgun (WGS) entry which is preliminary data.</text>
</comment>
<keyword evidence="2" id="KW-1185">Reference proteome</keyword>
<dbReference type="EMBL" id="VUJU01015846">
    <property type="protein sequence ID" value="KAF0691866.1"/>
    <property type="molecule type" value="Genomic_DNA"/>
</dbReference>
<sequence length="23" mass="2731">MDNYEITAFHLDDSRSRSIFPIC</sequence>
<accession>A0A6G0VJQ3</accession>
<dbReference type="Proteomes" id="UP000478052">
    <property type="component" value="Unassembled WGS sequence"/>
</dbReference>
<dbReference type="AlphaFoldDB" id="A0A6G0VJQ3"/>
<evidence type="ECO:0000313" key="2">
    <source>
        <dbReference type="Proteomes" id="UP000478052"/>
    </source>
</evidence>
<evidence type="ECO:0000313" key="1">
    <source>
        <dbReference type="EMBL" id="KAF0691866.1"/>
    </source>
</evidence>
<proteinExistence type="predicted"/>